<reference evidence="3" key="1">
    <citation type="submission" date="2018-06" db="EMBL/GenBank/DDBJ databases">
        <authorList>
            <person name="Zhirakovskaya E."/>
        </authorList>
    </citation>
    <scope>NUCLEOTIDE SEQUENCE [LARGE SCALE GENOMIC DNA]</scope>
</reference>
<evidence type="ECO:0000256" key="1">
    <source>
        <dbReference type="SAM" id="MobiDB-lite"/>
    </source>
</evidence>
<dbReference type="GeneID" id="65114570"/>
<dbReference type="KEGG" id="vg:65114570"/>
<evidence type="ECO:0000313" key="3">
    <source>
        <dbReference type="Proteomes" id="UP000260058"/>
    </source>
</evidence>
<sequence>MTEEAYAEEFYSRLAEYEEAQGRYLTARDQLYDIIRTGVAAGLITKSKASSASGISRPTVDKLLRPQD</sequence>
<feature type="region of interest" description="Disordered" evidence="1">
    <location>
        <begin position="47"/>
        <end position="68"/>
    </location>
</feature>
<proteinExistence type="predicted"/>
<keyword evidence="3" id="KW-1185">Reference proteome</keyword>
<feature type="compositionally biased region" description="Polar residues" evidence="1">
    <location>
        <begin position="47"/>
        <end position="56"/>
    </location>
</feature>
<accession>A0A345L323</accession>
<name>A0A345L323_9CAUD</name>
<dbReference type="EMBL" id="MH536818">
    <property type="protein sequence ID" value="AXH49675.1"/>
    <property type="molecule type" value="Genomic_DNA"/>
</dbReference>
<feature type="compositionally biased region" description="Basic and acidic residues" evidence="1">
    <location>
        <begin position="59"/>
        <end position="68"/>
    </location>
</feature>
<evidence type="ECO:0000313" key="2">
    <source>
        <dbReference type="EMBL" id="AXH49675.1"/>
    </source>
</evidence>
<protein>
    <submittedName>
        <fullName evidence="2">Uncharacterized protein</fullName>
    </submittedName>
</protein>
<organism evidence="2 3">
    <name type="scientific">Gordonia phage Frokostdame</name>
    <dbReference type="NCBI Taxonomy" id="2250320"/>
    <lineage>
        <taxon>Viruses</taxon>
        <taxon>Duplodnaviria</taxon>
        <taxon>Heunggongvirae</taxon>
        <taxon>Uroviricota</taxon>
        <taxon>Caudoviricetes</taxon>
        <taxon>Jujuvirus</taxon>
        <taxon>Jujuvirus frokostdame</taxon>
    </lineage>
</organism>
<gene>
    <name evidence="2" type="primary">33</name>
    <name evidence="2" type="ORF">SEA_FROKOSTDAME_33</name>
</gene>
<dbReference type="RefSeq" id="YP_010096910.1">
    <property type="nucleotide sequence ID" value="NC_055754.1"/>
</dbReference>
<dbReference type="Proteomes" id="UP000260058">
    <property type="component" value="Segment"/>
</dbReference>